<evidence type="ECO:0000259" key="3">
    <source>
        <dbReference type="PROSITE" id="PS50110"/>
    </source>
</evidence>
<dbReference type="InterPro" id="IPR001789">
    <property type="entry name" value="Sig_transdc_resp-reg_receiver"/>
</dbReference>
<evidence type="ECO:0000256" key="1">
    <source>
        <dbReference type="ARBA" id="ARBA00022553"/>
    </source>
</evidence>
<dbReference type="Gene3D" id="3.40.50.2300">
    <property type="match status" value="1"/>
</dbReference>
<dbReference type="InterPro" id="IPR050595">
    <property type="entry name" value="Bact_response_regulator"/>
</dbReference>
<dbReference type="CDD" id="cd17552">
    <property type="entry name" value="REC_RR468-like"/>
    <property type="match status" value="1"/>
</dbReference>
<dbReference type="SUPFAM" id="SSF52172">
    <property type="entry name" value="CheY-like"/>
    <property type="match status" value="1"/>
</dbReference>
<sequence length="130" mass="14085">MPVSKVLLVDDEPHIRRIGELSLKGVGKWKVVLASSGHEALDAAARESPDVILLDVMMPGMDGQETLGELRAREVTAAIPIIFMTAKVQKHEVDRYRELGAAGVIPKPFDPMSLPGQILDILASYASTRA</sequence>
<name>A0A4U1JIC7_9BACT</name>
<dbReference type="InterPro" id="IPR011006">
    <property type="entry name" value="CheY-like_superfamily"/>
</dbReference>
<proteinExistence type="predicted"/>
<keyword evidence="1 2" id="KW-0597">Phosphoprotein</keyword>
<dbReference type="Pfam" id="PF00072">
    <property type="entry name" value="Response_reg"/>
    <property type="match status" value="1"/>
</dbReference>
<dbReference type="AlphaFoldDB" id="A0A4U1JIC7"/>
<dbReference type="RefSeq" id="WP_136927683.1">
    <property type="nucleotide sequence ID" value="NZ_SSMQ01000003.1"/>
</dbReference>
<dbReference type="GO" id="GO:0000160">
    <property type="term" value="P:phosphorelay signal transduction system"/>
    <property type="evidence" value="ECO:0007669"/>
    <property type="project" value="InterPro"/>
</dbReference>
<keyword evidence="5" id="KW-1185">Reference proteome</keyword>
<dbReference type="SMART" id="SM00448">
    <property type="entry name" value="REC"/>
    <property type="match status" value="1"/>
</dbReference>
<dbReference type="EMBL" id="SSMQ01000003">
    <property type="protein sequence ID" value="TKD12383.1"/>
    <property type="molecule type" value="Genomic_DNA"/>
</dbReference>
<feature type="modified residue" description="4-aspartylphosphate" evidence="2">
    <location>
        <position position="55"/>
    </location>
</feature>
<dbReference type="OrthoDB" id="9790791at2"/>
<accession>A0A4U1JIC7</accession>
<evidence type="ECO:0000256" key="2">
    <source>
        <dbReference type="PROSITE-ProRule" id="PRU00169"/>
    </source>
</evidence>
<dbReference type="PROSITE" id="PS50110">
    <property type="entry name" value="RESPONSE_REGULATORY"/>
    <property type="match status" value="1"/>
</dbReference>
<protein>
    <submittedName>
        <fullName evidence="4">Response regulator</fullName>
    </submittedName>
</protein>
<gene>
    <name evidence="4" type="ORF">E8A74_04600</name>
</gene>
<comment type="caution">
    <text evidence="4">The sequence shown here is derived from an EMBL/GenBank/DDBJ whole genome shotgun (WGS) entry which is preliminary data.</text>
</comment>
<evidence type="ECO:0000313" key="4">
    <source>
        <dbReference type="EMBL" id="TKD12383.1"/>
    </source>
</evidence>
<feature type="domain" description="Response regulatory" evidence="3">
    <location>
        <begin position="5"/>
        <end position="122"/>
    </location>
</feature>
<evidence type="ECO:0000313" key="5">
    <source>
        <dbReference type="Proteomes" id="UP000309215"/>
    </source>
</evidence>
<dbReference type="PANTHER" id="PTHR44591:SF3">
    <property type="entry name" value="RESPONSE REGULATORY DOMAIN-CONTAINING PROTEIN"/>
    <property type="match status" value="1"/>
</dbReference>
<organism evidence="4 5">
    <name type="scientific">Polyangium fumosum</name>
    <dbReference type="NCBI Taxonomy" id="889272"/>
    <lineage>
        <taxon>Bacteria</taxon>
        <taxon>Pseudomonadati</taxon>
        <taxon>Myxococcota</taxon>
        <taxon>Polyangia</taxon>
        <taxon>Polyangiales</taxon>
        <taxon>Polyangiaceae</taxon>
        <taxon>Polyangium</taxon>
    </lineage>
</organism>
<dbReference type="Proteomes" id="UP000309215">
    <property type="component" value="Unassembled WGS sequence"/>
</dbReference>
<reference evidence="4 5" key="1">
    <citation type="submission" date="2019-04" db="EMBL/GenBank/DDBJ databases">
        <authorList>
            <person name="Li Y."/>
            <person name="Wang J."/>
        </authorList>
    </citation>
    <scope>NUCLEOTIDE SEQUENCE [LARGE SCALE GENOMIC DNA]</scope>
    <source>
        <strain evidence="4 5">DSM 14668</strain>
    </source>
</reference>
<dbReference type="PANTHER" id="PTHR44591">
    <property type="entry name" value="STRESS RESPONSE REGULATOR PROTEIN 1"/>
    <property type="match status" value="1"/>
</dbReference>